<reference evidence="2 3" key="1">
    <citation type="submission" date="2017-04" db="EMBL/GenBank/DDBJ databases">
        <authorList>
            <person name="Afonso C.L."/>
            <person name="Miller P.J."/>
            <person name="Scott M.A."/>
            <person name="Spackman E."/>
            <person name="Goraichik I."/>
            <person name="Dimitrov K.M."/>
            <person name="Suarez D.L."/>
            <person name="Swayne D.E."/>
        </authorList>
    </citation>
    <scope>NUCLEOTIDE SEQUENCE [LARGE SCALE GENOMIC DNA]</scope>
    <source>
        <strain evidence="2 3">DSM 22418</strain>
    </source>
</reference>
<name>A0A1X7IN97_9SPHI</name>
<dbReference type="AlphaFoldDB" id="A0A1X7IN97"/>
<evidence type="ECO:0000256" key="1">
    <source>
        <dbReference type="SAM" id="Phobius"/>
    </source>
</evidence>
<dbReference type="Proteomes" id="UP000192980">
    <property type="component" value="Unassembled WGS sequence"/>
</dbReference>
<organism evidence="2 3">
    <name type="scientific">Sphingobacterium psychroaquaticum</name>
    <dbReference type="NCBI Taxonomy" id="561061"/>
    <lineage>
        <taxon>Bacteria</taxon>
        <taxon>Pseudomonadati</taxon>
        <taxon>Bacteroidota</taxon>
        <taxon>Sphingobacteriia</taxon>
        <taxon>Sphingobacteriales</taxon>
        <taxon>Sphingobacteriaceae</taxon>
        <taxon>Sphingobacterium</taxon>
    </lineage>
</organism>
<sequence length="72" mass="7977">MQSWKKKESTLKGIIIAFAILSLVTLIVGIYLTVSQKKFNAVLSAGISINVFYIIFSTQLSALKKEKKSRGL</sequence>
<accession>A0A1X7IN97</accession>
<dbReference type="STRING" id="561061.SAMN05660862_1076"/>
<keyword evidence="1" id="KW-0472">Membrane</keyword>
<dbReference type="EMBL" id="FXAU01000001">
    <property type="protein sequence ID" value="SMG16474.1"/>
    <property type="molecule type" value="Genomic_DNA"/>
</dbReference>
<gene>
    <name evidence="2" type="ORF">SAMN05660862_1076</name>
</gene>
<evidence type="ECO:0000313" key="2">
    <source>
        <dbReference type="EMBL" id="SMG16474.1"/>
    </source>
</evidence>
<protein>
    <submittedName>
        <fullName evidence="2">Uncharacterized protein</fullName>
    </submittedName>
</protein>
<feature type="transmembrane region" description="Helical" evidence="1">
    <location>
        <begin position="39"/>
        <end position="63"/>
    </location>
</feature>
<proteinExistence type="predicted"/>
<keyword evidence="1" id="KW-0812">Transmembrane</keyword>
<evidence type="ECO:0000313" key="3">
    <source>
        <dbReference type="Proteomes" id="UP000192980"/>
    </source>
</evidence>
<keyword evidence="1" id="KW-1133">Transmembrane helix</keyword>
<dbReference type="RefSeq" id="WP_085471883.1">
    <property type="nucleotide sequence ID" value="NZ_FXAU01000001.1"/>
</dbReference>
<feature type="transmembrane region" description="Helical" evidence="1">
    <location>
        <begin position="12"/>
        <end position="33"/>
    </location>
</feature>
<keyword evidence="3" id="KW-1185">Reference proteome</keyword>